<dbReference type="InterPro" id="IPR000048">
    <property type="entry name" value="IQ_motif_EF-hand-BS"/>
</dbReference>
<dbReference type="PANTHER" id="PTHR14465:SF0">
    <property type="entry name" value="IQ DOMAIN-CONTAINING PROTEIN H"/>
    <property type="match status" value="1"/>
</dbReference>
<dbReference type="InterPro" id="IPR056855">
    <property type="entry name" value="ATP-grasp_IQCH"/>
</dbReference>
<gene>
    <name evidence="4" type="primary">LOC100368865</name>
</gene>
<dbReference type="GeneID" id="100368865"/>
<keyword evidence="3" id="KW-1185">Reference proteome</keyword>
<dbReference type="RefSeq" id="XP_002730454.1">
    <property type="nucleotide sequence ID" value="XM_002730408.2"/>
</dbReference>
<accession>A0ABM0GIB0</accession>
<reference evidence="4" key="1">
    <citation type="submission" date="2025-08" db="UniProtKB">
        <authorList>
            <consortium name="RefSeq"/>
        </authorList>
    </citation>
    <scope>IDENTIFICATION</scope>
    <source>
        <tissue evidence="4">Testes</tissue>
    </source>
</reference>
<feature type="domain" description="IQCH-like ATP-grasp" evidence="2">
    <location>
        <begin position="698"/>
        <end position="962"/>
    </location>
</feature>
<dbReference type="Proteomes" id="UP000694865">
    <property type="component" value="Unplaced"/>
</dbReference>
<feature type="region of interest" description="Disordered" evidence="1">
    <location>
        <begin position="296"/>
        <end position="335"/>
    </location>
</feature>
<organism evidence="3 4">
    <name type="scientific">Saccoglossus kowalevskii</name>
    <name type="common">Acorn worm</name>
    <dbReference type="NCBI Taxonomy" id="10224"/>
    <lineage>
        <taxon>Eukaryota</taxon>
        <taxon>Metazoa</taxon>
        <taxon>Hemichordata</taxon>
        <taxon>Enteropneusta</taxon>
        <taxon>Harrimaniidae</taxon>
        <taxon>Saccoglossus</taxon>
    </lineage>
</organism>
<evidence type="ECO:0000256" key="1">
    <source>
        <dbReference type="SAM" id="MobiDB-lite"/>
    </source>
</evidence>
<feature type="compositionally biased region" description="Low complexity" evidence="1">
    <location>
        <begin position="297"/>
        <end position="309"/>
    </location>
</feature>
<evidence type="ECO:0000313" key="3">
    <source>
        <dbReference type="Proteomes" id="UP000694865"/>
    </source>
</evidence>
<dbReference type="PROSITE" id="PS50096">
    <property type="entry name" value="IQ"/>
    <property type="match status" value="1"/>
</dbReference>
<dbReference type="Pfam" id="PF24923">
    <property type="entry name" value="ATP-grasp_IQCH"/>
    <property type="match status" value="1"/>
</dbReference>
<name>A0ABM0GIB0_SACKO</name>
<feature type="compositionally biased region" description="Low complexity" evidence="1">
    <location>
        <begin position="325"/>
        <end position="335"/>
    </location>
</feature>
<dbReference type="CDD" id="cd23767">
    <property type="entry name" value="IQCD"/>
    <property type="match status" value="1"/>
</dbReference>
<protein>
    <submittedName>
        <fullName evidence="4">IQ domain-containing protein H-like</fullName>
    </submittedName>
</protein>
<dbReference type="SMART" id="SM00015">
    <property type="entry name" value="IQ"/>
    <property type="match status" value="1"/>
</dbReference>
<evidence type="ECO:0000313" key="4">
    <source>
        <dbReference type="RefSeq" id="XP_002730454.1"/>
    </source>
</evidence>
<evidence type="ECO:0000259" key="2">
    <source>
        <dbReference type="Pfam" id="PF24923"/>
    </source>
</evidence>
<feature type="region of interest" description="Disordered" evidence="1">
    <location>
        <begin position="970"/>
        <end position="990"/>
    </location>
</feature>
<dbReference type="PANTHER" id="PTHR14465">
    <property type="entry name" value="IQ DOMAIN-CONTAINING PROTEIN H"/>
    <property type="match status" value="1"/>
</dbReference>
<dbReference type="InterPro" id="IPR038752">
    <property type="entry name" value="IQCH"/>
</dbReference>
<proteinExistence type="predicted"/>
<sequence>MMYAGMEIDRRHEDVGEILVKVQEDLQQLKEHLIQKSLSEGAREILDIRALENAIQRTQEGVQGQTENVLHSANNQVMTLPALDLAGQRHPGHLGTQEALYDLQTGQKLEKSYSRRHTLGLAERDFDKKPVPRLTKMEPLQNMQGPSPGQQSKYAWNMRAIHDPTNQYNRQVLSDTYGVSLPLIVDKRKHKTPQKVIMGNTVEHLAVLPRANRVDPSIIPPAITEKDAKKGILSLLERGLIPPAAELTLDPSPVRHKMVELRDPIEKKEPKVPVAGVGDGNFNFVKMDLLYNKSTDSMSMSSRSKSAGKASEREVDSTWGHGPSHSRMVSSAKSSKSMVPIKPLDGALQPLPPPTTPASEFKHLSHRFPIQHGKIREQSQDFMAFKQHYCLSWGSIVTMLQYMERMLQNYAIPLAFINGDKLADLSLEFELEKQPTIKDLLSVIINIDDVLAIIKRPGRRFLGPDGEHVAATKIQATWRRYKDRMAYLEYRRKKWAAGVIAISWIMNVKLSKIRKQLRTTRQMYLDEFRERAKKFKTNWSRIQQSRRVLIHLPSLGYSQKIRDTVKDMNIRQNLQMARICDISDPNVEVIYICPVEVNDETLQYYSKLLGLRSAVSSGNVEDQSDVTDRYKIIVPEASNRFPSHSMCLATHLKYSPKALNRIKNLIKGREAYLVPGVMHKDDLAVAHELDIPVLGSEPDVAQLYSTKSGCKRVFNSAKIEVPPSEYDVYSLPQLHECLAQLVTENLDVKRWLFKLDDEFDGRGIAYCDVTTHLRAYTWAKKEEQRYGEKWSKKWAQEAAFIRIHAEIPDVLEKNARPVNTTVFPTWQKFLEAFLSKGGIIEACPPSESVTALSVDVLIEPTGKINVISCGDQIHAETPFTAWGISIPQSSVEPTVLNDACMKIAKACHQRGVIGHFTVDFLTFIDAKTMDQKLWAIDLNLSYNDTMAMTGLMLYVTGGKLDTKNSVFEVPPPKKEKKTKRRSRWEPEEPDVPPNINRFAVMSTRLLHTNLAVVHYSVFFQMCRAHGIGFDIKEKQGTVFTLIDSFKREGIGMLTIGEELQGSLATFARNLSVIHQEISAPNMQGQTNFKAAIEDIEGILGTTIQNVDRAKQEAEEAAMERDKQLAEKLASVTSS</sequence>